<dbReference type="Proteomes" id="UP000054477">
    <property type="component" value="Unassembled WGS sequence"/>
</dbReference>
<organism evidence="1 2">
    <name type="scientific">Laccaria amethystina LaAM-08-1</name>
    <dbReference type="NCBI Taxonomy" id="1095629"/>
    <lineage>
        <taxon>Eukaryota</taxon>
        <taxon>Fungi</taxon>
        <taxon>Dikarya</taxon>
        <taxon>Basidiomycota</taxon>
        <taxon>Agaricomycotina</taxon>
        <taxon>Agaricomycetes</taxon>
        <taxon>Agaricomycetidae</taxon>
        <taxon>Agaricales</taxon>
        <taxon>Agaricineae</taxon>
        <taxon>Hydnangiaceae</taxon>
        <taxon>Laccaria</taxon>
    </lineage>
</organism>
<evidence type="ECO:0000313" key="1">
    <source>
        <dbReference type="EMBL" id="KIJ98164.1"/>
    </source>
</evidence>
<dbReference type="OrthoDB" id="88410at2759"/>
<evidence type="ECO:0000313" key="2">
    <source>
        <dbReference type="Proteomes" id="UP000054477"/>
    </source>
</evidence>
<sequence>MKCFPRPISFRGVTECDISIASLHHLTPFILTVFAWHPSFSNRLLEMTIVVESTPADGCRAVKCEKCGKTTWAGCGLHVEAVMGNVKEENKCTCAR</sequence>
<dbReference type="PANTHER" id="PTHR34724:SF2">
    <property type="entry name" value="OS12G0596101 PROTEIN"/>
    <property type="match status" value="1"/>
</dbReference>
<gene>
    <name evidence="1" type="ORF">K443DRAFT_219029</name>
</gene>
<dbReference type="EMBL" id="KN838675">
    <property type="protein sequence ID" value="KIJ98164.1"/>
    <property type="molecule type" value="Genomic_DNA"/>
</dbReference>
<dbReference type="HOGENOM" id="CLU_2360046_0_0_1"/>
<reference evidence="2" key="2">
    <citation type="submission" date="2015-01" db="EMBL/GenBank/DDBJ databases">
        <title>Evolutionary Origins and Diversification of the Mycorrhizal Mutualists.</title>
        <authorList>
            <consortium name="DOE Joint Genome Institute"/>
            <consortium name="Mycorrhizal Genomics Consortium"/>
            <person name="Kohler A."/>
            <person name="Kuo A."/>
            <person name="Nagy L.G."/>
            <person name="Floudas D."/>
            <person name="Copeland A."/>
            <person name="Barry K.W."/>
            <person name="Cichocki N."/>
            <person name="Veneault-Fourrey C."/>
            <person name="LaButti K."/>
            <person name="Lindquist E.A."/>
            <person name="Lipzen A."/>
            <person name="Lundell T."/>
            <person name="Morin E."/>
            <person name="Murat C."/>
            <person name="Riley R."/>
            <person name="Ohm R."/>
            <person name="Sun H."/>
            <person name="Tunlid A."/>
            <person name="Henrissat B."/>
            <person name="Grigoriev I.V."/>
            <person name="Hibbett D.S."/>
            <person name="Martin F."/>
        </authorList>
    </citation>
    <scope>NUCLEOTIDE SEQUENCE [LARGE SCALE GENOMIC DNA]</scope>
    <source>
        <strain evidence="2">LaAM-08-1</strain>
    </source>
</reference>
<accession>A0A0C9WMG8</accession>
<keyword evidence="2" id="KW-1185">Reference proteome</keyword>
<dbReference type="PANTHER" id="PTHR34724">
    <property type="entry name" value="OS12G0596101 PROTEIN"/>
    <property type="match status" value="1"/>
</dbReference>
<proteinExistence type="predicted"/>
<name>A0A0C9WMG8_9AGAR</name>
<protein>
    <submittedName>
        <fullName evidence="1">Uncharacterized protein</fullName>
    </submittedName>
</protein>
<dbReference type="STRING" id="1095629.A0A0C9WMG8"/>
<dbReference type="AlphaFoldDB" id="A0A0C9WMG8"/>
<reference evidence="1 2" key="1">
    <citation type="submission" date="2014-04" db="EMBL/GenBank/DDBJ databases">
        <authorList>
            <consortium name="DOE Joint Genome Institute"/>
            <person name="Kuo A."/>
            <person name="Kohler A."/>
            <person name="Nagy L.G."/>
            <person name="Floudas D."/>
            <person name="Copeland A."/>
            <person name="Barry K.W."/>
            <person name="Cichocki N."/>
            <person name="Veneault-Fourrey C."/>
            <person name="LaButti K."/>
            <person name="Lindquist E.A."/>
            <person name="Lipzen A."/>
            <person name="Lundell T."/>
            <person name="Morin E."/>
            <person name="Murat C."/>
            <person name="Sun H."/>
            <person name="Tunlid A."/>
            <person name="Henrissat B."/>
            <person name="Grigoriev I.V."/>
            <person name="Hibbett D.S."/>
            <person name="Martin F."/>
            <person name="Nordberg H.P."/>
            <person name="Cantor M.N."/>
            <person name="Hua S.X."/>
        </authorList>
    </citation>
    <scope>NUCLEOTIDE SEQUENCE [LARGE SCALE GENOMIC DNA]</scope>
    <source>
        <strain evidence="1 2">LaAM-08-1</strain>
    </source>
</reference>